<feature type="region of interest" description="Disordered" evidence="1">
    <location>
        <begin position="1"/>
        <end position="44"/>
    </location>
</feature>
<sequence>MAVEPGQNHVASASAKQADHRRPEGPSHLVVSRQCPNPVSQASSRSSLCIRRGRAIVAPVDSHLEVQNLERHVTAEVKAYETLLRHRGYSAEHIAEAVGVMYDSDTELLVDKNAIQEMMFRQQISERRQVFRYSIVNESDTDADDDWS</sequence>
<evidence type="ECO:0000256" key="1">
    <source>
        <dbReference type="SAM" id="MobiDB-lite"/>
    </source>
</evidence>
<dbReference type="EMBL" id="HACM01010382">
    <property type="protein sequence ID" value="CRZ10824.1"/>
    <property type="molecule type" value="Transcribed_RNA"/>
</dbReference>
<protein>
    <submittedName>
        <fullName evidence="2">Uncharacterized protein</fullName>
    </submittedName>
</protein>
<evidence type="ECO:0000313" key="2">
    <source>
        <dbReference type="EMBL" id="CRZ10824.1"/>
    </source>
</evidence>
<reference evidence="2" key="1">
    <citation type="submission" date="2015-04" db="EMBL/GenBank/DDBJ databases">
        <title>The genome sequence of the plant pathogenic Rhizarian Plasmodiophora brassicae reveals insights in its biotrophic life cycle and the origin of chitin synthesis.</title>
        <authorList>
            <person name="Schwelm A."/>
            <person name="Fogelqvist J."/>
            <person name="Knaust A."/>
            <person name="Julke S."/>
            <person name="Lilja T."/>
            <person name="Dhandapani V."/>
            <person name="Bonilla-Rosso G."/>
            <person name="Karlsson M."/>
            <person name="Shevchenko A."/>
            <person name="Choi S.R."/>
            <person name="Kim H.G."/>
            <person name="Park J.Y."/>
            <person name="Lim Y.P."/>
            <person name="Ludwig-Muller J."/>
            <person name="Dixelius C."/>
        </authorList>
    </citation>
    <scope>NUCLEOTIDE SEQUENCE</scope>
    <source>
        <tissue evidence="2">Potato root galls</tissue>
    </source>
</reference>
<organism evidence="2">
    <name type="scientific">Spongospora subterranea</name>
    <dbReference type="NCBI Taxonomy" id="70186"/>
    <lineage>
        <taxon>Eukaryota</taxon>
        <taxon>Sar</taxon>
        <taxon>Rhizaria</taxon>
        <taxon>Endomyxa</taxon>
        <taxon>Phytomyxea</taxon>
        <taxon>Plasmodiophorida</taxon>
        <taxon>Plasmodiophoridae</taxon>
        <taxon>Spongospora</taxon>
    </lineage>
</organism>
<dbReference type="AlphaFoldDB" id="A0A0H5RQ44"/>
<proteinExistence type="predicted"/>
<feature type="compositionally biased region" description="Polar residues" evidence="1">
    <location>
        <begin position="34"/>
        <end position="44"/>
    </location>
</feature>
<name>A0A0H5RQ44_9EUKA</name>
<accession>A0A0H5RQ44</accession>